<gene>
    <name evidence="2" type="ORF">CFBP8129_30690</name>
</gene>
<dbReference type="EMBL" id="LR828253">
    <property type="protein sequence ID" value="CAD0345264.1"/>
    <property type="molecule type" value="Genomic_DNA"/>
</dbReference>
<evidence type="ECO:0000256" key="1">
    <source>
        <dbReference type="SAM" id="MobiDB-lite"/>
    </source>
</evidence>
<dbReference type="AlphaFoldDB" id="A0A6V7E303"/>
<reference evidence="2" key="1">
    <citation type="submission" date="2020-07" db="EMBL/GenBank/DDBJ databases">
        <authorList>
            <person name="Pothier F. J."/>
        </authorList>
    </citation>
    <scope>NUCLEOTIDE SEQUENCE</scope>
    <source>
        <strain evidence="2">CFBP 8129</strain>
    </source>
</reference>
<feature type="region of interest" description="Disordered" evidence="1">
    <location>
        <begin position="215"/>
        <end position="239"/>
    </location>
</feature>
<protein>
    <submittedName>
        <fullName evidence="2">Uncharacterized protein</fullName>
    </submittedName>
</protein>
<evidence type="ECO:0000313" key="2">
    <source>
        <dbReference type="EMBL" id="CAD0345264.1"/>
    </source>
</evidence>
<dbReference type="EMBL" id="LR828253">
    <property type="protein sequence ID" value="CAD0345258.1"/>
    <property type="molecule type" value="Genomic_DNA"/>
</dbReference>
<sequence>MHYLPCLPCLPCLQPCTPTLSTGPCPLTVAGPYAAWMPRKSLHGRTCGVSRDGGRARALQQTHRSSALPCGVSRDAGQARAPQTGHRLAALPCGVSRDAGQARAPQTSHRSAALPCGVSCDGGRARASQTSRRSAALHPTHTRSITYQNRCELHQDGYELQRRRRPPGGGRSSSISHSQTLATNLITLEKSSAPLPAWLFIAYRLRASSPSGIDTPACTADSATSPRSLSIRSLPKPPL</sequence>
<accession>A0A6V7E303</accession>
<organism evidence="2">
    <name type="scientific">Xanthomonas hortorum pv. gardneri</name>
    <dbReference type="NCBI Taxonomy" id="2754056"/>
    <lineage>
        <taxon>Bacteria</taxon>
        <taxon>Pseudomonadati</taxon>
        <taxon>Pseudomonadota</taxon>
        <taxon>Gammaproteobacteria</taxon>
        <taxon>Lysobacterales</taxon>
        <taxon>Lysobacteraceae</taxon>
        <taxon>Xanthomonas</taxon>
    </lineage>
</organism>
<name>A0A6V7E303_9XANT</name>
<proteinExistence type="predicted"/>
<feature type="compositionally biased region" description="Polar residues" evidence="1">
    <location>
        <begin position="221"/>
        <end position="231"/>
    </location>
</feature>